<protein>
    <recommendedName>
        <fullName evidence="1">BioF2-like acetyltransferase domain-containing protein</fullName>
    </recommendedName>
</protein>
<dbReference type="EMBL" id="LDJJ01000056">
    <property type="protein sequence ID" value="KRG65295.1"/>
    <property type="molecule type" value="Genomic_DNA"/>
</dbReference>
<dbReference type="Gene3D" id="3.40.630.30">
    <property type="match status" value="1"/>
</dbReference>
<proteinExistence type="predicted"/>
<evidence type="ECO:0000313" key="3">
    <source>
        <dbReference type="Proteomes" id="UP000051863"/>
    </source>
</evidence>
<name>A0A0R0C6H6_9GAMM</name>
<sequence length="282" mass="31419">MIDFLSSKWVDAVTKGLGATHHSLADGGSITCFRAGPFRIAYPDFFTGTQGPVGTDELAIRMQMARTLKADIVRLQTGEMQAAMQPLATHELGSCIISSLNTWDERNFDKARRTSNREKRSSLQLRKGRQSDGKCMHRLYLSTIRRHGGAARYNQTYFELIAEDAAIVAELDGQFCGFVCVGFRNKAAYYMHGAHAIEARNHYVSDLLFLAMLRQAREAGMTTFDFLPSPADQPTLTSYKLLWGASAHRFTTYDLALNPLRARGFLAAVKAANLISAQRRRA</sequence>
<keyword evidence="3" id="KW-1185">Reference proteome</keyword>
<dbReference type="InterPro" id="IPR038740">
    <property type="entry name" value="BioF2-like_GNAT_dom"/>
</dbReference>
<organism evidence="2 3">
    <name type="scientific">Stenotrophomonas terrae</name>
    <dbReference type="NCBI Taxonomy" id="405446"/>
    <lineage>
        <taxon>Bacteria</taxon>
        <taxon>Pseudomonadati</taxon>
        <taxon>Pseudomonadota</taxon>
        <taxon>Gammaproteobacteria</taxon>
        <taxon>Lysobacterales</taxon>
        <taxon>Lysobacteraceae</taxon>
        <taxon>Stenotrophomonas</taxon>
    </lineage>
</organism>
<gene>
    <name evidence="2" type="ORF">ABB27_15905</name>
</gene>
<dbReference type="RefSeq" id="WP_057629757.1">
    <property type="nucleotide sequence ID" value="NZ_LDJJ01000056.1"/>
</dbReference>
<reference evidence="2 3" key="1">
    <citation type="submission" date="2015-05" db="EMBL/GenBank/DDBJ databases">
        <title>Genome sequencing and analysis of members of genus Stenotrophomonas.</title>
        <authorList>
            <person name="Patil P.P."/>
            <person name="Midha S."/>
            <person name="Patil P.B."/>
        </authorList>
    </citation>
    <scope>NUCLEOTIDE SEQUENCE [LARGE SCALE GENOMIC DNA]</scope>
    <source>
        <strain evidence="2 3">DSM 18941</strain>
    </source>
</reference>
<accession>A0A0R0C6H6</accession>
<dbReference type="Proteomes" id="UP000051863">
    <property type="component" value="Unassembled WGS sequence"/>
</dbReference>
<dbReference type="InterPro" id="IPR016181">
    <property type="entry name" value="Acyl_CoA_acyltransferase"/>
</dbReference>
<dbReference type="AlphaFoldDB" id="A0A0R0C6H6"/>
<feature type="domain" description="BioF2-like acetyltransferase" evidence="1">
    <location>
        <begin position="136"/>
        <end position="230"/>
    </location>
</feature>
<dbReference type="OrthoDB" id="6021185at2"/>
<comment type="caution">
    <text evidence="2">The sequence shown here is derived from an EMBL/GenBank/DDBJ whole genome shotgun (WGS) entry which is preliminary data.</text>
</comment>
<dbReference type="SUPFAM" id="SSF55729">
    <property type="entry name" value="Acyl-CoA N-acyltransferases (Nat)"/>
    <property type="match status" value="1"/>
</dbReference>
<dbReference type="PATRIC" id="fig|405446.3.peg.2938"/>
<dbReference type="Pfam" id="PF13480">
    <property type="entry name" value="Acetyltransf_6"/>
    <property type="match status" value="1"/>
</dbReference>
<evidence type="ECO:0000259" key="1">
    <source>
        <dbReference type="Pfam" id="PF13480"/>
    </source>
</evidence>
<evidence type="ECO:0000313" key="2">
    <source>
        <dbReference type="EMBL" id="KRG65295.1"/>
    </source>
</evidence>